<protein>
    <submittedName>
        <fullName evidence="3">Putative retroelement polyprotein</fullName>
    </submittedName>
</protein>
<evidence type="ECO:0000256" key="1">
    <source>
        <dbReference type="SAM" id="SignalP"/>
    </source>
</evidence>
<dbReference type="GeneID" id="25991036"/>
<dbReference type="KEGG" id="tasa:A1Q1_07524"/>
<dbReference type="VEuPathDB" id="FungiDB:A1Q1_07524"/>
<gene>
    <name evidence="3" type="ORF">A1Q1_07524</name>
</gene>
<comment type="caution">
    <text evidence="3">The sequence shown here is derived from an EMBL/GenBank/DDBJ whole genome shotgun (WGS) entry which is preliminary data.</text>
</comment>
<dbReference type="Proteomes" id="UP000002748">
    <property type="component" value="Unassembled WGS sequence"/>
</dbReference>
<feature type="signal peptide" evidence="1">
    <location>
        <begin position="1"/>
        <end position="18"/>
    </location>
</feature>
<organism evidence="3 4">
    <name type="scientific">Trichosporon asahii var. asahii (strain ATCC 90039 / CBS 2479 / JCM 2466 / KCTC 7840 / NBRC 103889/ NCYC 2677 / UAMH 7654)</name>
    <name type="common">Yeast</name>
    <dbReference type="NCBI Taxonomy" id="1186058"/>
    <lineage>
        <taxon>Eukaryota</taxon>
        <taxon>Fungi</taxon>
        <taxon>Dikarya</taxon>
        <taxon>Basidiomycota</taxon>
        <taxon>Agaricomycotina</taxon>
        <taxon>Tremellomycetes</taxon>
        <taxon>Trichosporonales</taxon>
        <taxon>Trichosporonaceae</taxon>
        <taxon>Trichosporon</taxon>
    </lineage>
</organism>
<evidence type="ECO:0000313" key="3">
    <source>
        <dbReference type="EMBL" id="EJT51277.1"/>
    </source>
</evidence>
<keyword evidence="1" id="KW-0732">Signal</keyword>
<feature type="chain" id="PRO_5003788140" evidence="1">
    <location>
        <begin position="19"/>
        <end position="178"/>
    </location>
</feature>
<accession>J6F7E7</accession>
<dbReference type="HOGENOM" id="CLU_1511655_0_0_1"/>
<reference evidence="3 4" key="1">
    <citation type="journal article" date="2012" name="Eukaryot. Cell">
        <title>Draft genome sequence of CBS 2479, the standard type strain of Trichosporon asahii.</title>
        <authorList>
            <person name="Yang R.Y."/>
            <person name="Li H.T."/>
            <person name="Zhu H."/>
            <person name="Zhou G.P."/>
            <person name="Wang M."/>
            <person name="Wang L."/>
        </authorList>
    </citation>
    <scope>NUCLEOTIDE SEQUENCE [LARGE SCALE GENOMIC DNA]</scope>
    <source>
        <strain evidence="4">ATCC 90039 / CBS 2479 / JCM 2466 / KCTC 7840 / NCYC 2677 / UAMH 7654</strain>
    </source>
</reference>
<dbReference type="EMBL" id="ALBS01000065">
    <property type="protein sequence ID" value="EJT51277.1"/>
    <property type="molecule type" value="Genomic_DNA"/>
</dbReference>
<dbReference type="Pfam" id="PF07727">
    <property type="entry name" value="RVT_2"/>
    <property type="match status" value="1"/>
</dbReference>
<evidence type="ECO:0000313" key="4">
    <source>
        <dbReference type="Proteomes" id="UP000002748"/>
    </source>
</evidence>
<dbReference type="RefSeq" id="XP_014182394.1">
    <property type="nucleotide sequence ID" value="XM_014326919.1"/>
</dbReference>
<sequence>MADANVLLALFLVGDPSANTLTTKGDAYDLIGNEGVQSAGYADDESADALGPPANDNTATATALGWAAPHLNGPLSEEIYVSPQPGVQTASGNCLRLHKALYGLKQSGRAWWLELGRVLHKYGFKRCSGEWGLYSKWTKQGPIILLTYVDDILICCPKKDQADHAPDALNEDRPRSQE</sequence>
<feature type="domain" description="Reverse transcriptase Ty1/copia-type" evidence="2">
    <location>
        <begin position="69"/>
        <end position="156"/>
    </location>
</feature>
<evidence type="ECO:0000259" key="2">
    <source>
        <dbReference type="Pfam" id="PF07727"/>
    </source>
</evidence>
<name>J6F7E7_TRIAS</name>
<dbReference type="InterPro" id="IPR013103">
    <property type="entry name" value="RVT_2"/>
</dbReference>
<proteinExistence type="predicted"/>
<dbReference type="OrthoDB" id="3054497at2759"/>
<dbReference type="AlphaFoldDB" id="J6F7E7"/>